<dbReference type="RefSeq" id="WP_131486394.1">
    <property type="nucleotide sequence ID" value="NZ_JAENMR010000010.1"/>
</dbReference>
<dbReference type="InterPro" id="IPR021225">
    <property type="entry name" value="Tlde1_dom"/>
</dbReference>
<dbReference type="Pfam" id="PF10908">
    <property type="entry name" value="Tlde1_dom"/>
    <property type="match status" value="1"/>
</dbReference>
<dbReference type="EMBL" id="JAENMS010000010">
    <property type="protein sequence ID" value="MBL5936267.1"/>
    <property type="molecule type" value="Genomic_DNA"/>
</dbReference>
<sequence length="170" mass="19499">MIRCELNYNGRASDNKLRLFCEGVGYFPVFTGLGSLKDTLQFSRRKNGPIPLGKYWIIEKPTGGLKSQLKSFGNAIRTGNNYSEWFALYRQDLNVDDYTFVDAFERGNFRLHPLRPDGTGESDGCVTFYHRFDFDLVRKALLRTSHQPIRDTNILAFGELNVIGTPNYEK</sequence>
<organism evidence="2 3">
    <name type="scientific">Lelliottia amnigena</name>
    <name type="common">Enterobacter amnigenus</name>
    <dbReference type="NCBI Taxonomy" id="61646"/>
    <lineage>
        <taxon>Bacteria</taxon>
        <taxon>Pseudomonadati</taxon>
        <taxon>Pseudomonadota</taxon>
        <taxon>Gammaproteobacteria</taxon>
        <taxon>Enterobacterales</taxon>
        <taxon>Enterobacteriaceae</taxon>
        <taxon>Lelliottia</taxon>
    </lineage>
</organism>
<dbReference type="AlphaFoldDB" id="A0AAP2AGT9"/>
<accession>A0AAP2AGT9</accession>
<comment type="caution">
    <text evidence="2">The sequence shown here is derived from an EMBL/GenBank/DDBJ whole genome shotgun (WGS) entry which is preliminary data.</text>
</comment>
<evidence type="ECO:0000313" key="2">
    <source>
        <dbReference type="EMBL" id="MBL5936267.1"/>
    </source>
</evidence>
<reference evidence="2" key="1">
    <citation type="submission" date="2020-12" db="EMBL/GenBank/DDBJ databases">
        <title>Draft genome sequence of Enterobacter spp., Lelliottia spp. and Serratia spp. isolated from drinking water reservoirs and lakes.</title>
        <authorList>
            <person name="Reitter C."/>
            <person name="Neuhaus K."/>
            <person name="Huegler M."/>
        </authorList>
    </citation>
    <scope>NUCLEOTIDE SEQUENCE</scope>
    <source>
        <strain evidence="2">TZW15</strain>
    </source>
</reference>
<evidence type="ECO:0000259" key="1">
    <source>
        <dbReference type="Pfam" id="PF10908"/>
    </source>
</evidence>
<gene>
    <name evidence="2" type="ORF">I7V27_17645</name>
</gene>
<feature type="domain" description="Tlde1" evidence="1">
    <location>
        <begin position="27"/>
        <end position="147"/>
    </location>
</feature>
<protein>
    <submittedName>
        <fullName evidence="2">DUF2778 domain-containing protein</fullName>
    </submittedName>
</protein>
<proteinExistence type="predicted"/>
<dbReference type="Proteomes" id="UP000653275">
    <property type="component" value="Unassembled WGS sequence"/>
</dbReference>
<name>A0AAP2AGT9_LELAM</name>
<evidence type="ECO:0000313" key="3">
    <source>
        <dbReference type="Proteomes" id="UP000653275"/>
    </source>
</evidence>